<organism evidence="3 4">
    <name type="scientific">Rhodospirillum rubrum (strain ATCC 11170 / ATH 1.1.1 / DSM 467 / LMG 4362 / NCIMB 8255 / S1)</name>
    <dbReference type="NCBI Taxonomy" id="269796"/>
    <lineage>
        <taxon>Bacteria</taxon>
        <taxon>Pseudomonadati</taxon>
        <taxon>Pseudomonadota</taxon>
        <taxon>Alphaproteobacteria</taxon>
        <taxon>Rhodospirillales</taxon>
        <taxon>Rhodospirillaceae</taxon>
        <taxon>Rhodospirillum</taxon>
    </lineage>
</organism>
<dbReference type="GO" id="GO:0000162">
    <property type="term" value="P:L-tryptophan biosynthetic process"/>
    <property type="evidence" value="ECO:0007669"/>
    <property type="project" value="TreeGrafter"/>
</dbReference>
<accession>Q2RVB2</accession>
<evidence type="ECO:0000259" key="1">
    <source>
        <dbReference type="Pfam" id="PF00425"/>
    </source>
</evidence>
<dbReference type="Pfam" id="PF00425">
    <property type="entry name" value="Chorismate_bind"/>
    <property type="match status" value="1"/>
</dbReference>
<dbReference type="RefSeq" id="WP_011388887.1">
    <property type="nucleotide sequence ID" value="NC_007643.1"/>
</dbReference>
<sequence>MSLHIRPIAFADPLTLVPALAKDPVFAFLDSAAADPGAGDEDRGRYSYLCADPWRVITADDTTVRVDSRPVAGDPFAVLAATLAEIAEDEPVACPVPFATGLCGVLGYGLGAWLERLAPAPADRLALPAMTLGVYDCVAAFDLRARKAWIVSSGRPERDPRRRAARALARAEALERRLAAVSLVPDETAAAYEKTGSWRAERPRAAILAAIGKTIDAIEAGELFQANITQRFLADLPPGLDDLTLYRRLRRLSPAPFAALVGCGADHRLIGASPERFLRLGAEGRVETRPIKGTRRRDADPARDAAQAAALVASEKDRAENLMIVDLMRNDLGRVCAIGSVRVPRLIALESFASVHHLVSAVEGRLRPGLGAIDLLRACFPGGSVTGAPKIRAMDLITALEPARRGWYCGSVAWIGADGAMDSNIVIRSLTRAGATLIAQAGGAITAPSDPAEEYEESLIKMAPLLSALDGIER</sequence>
<dbReference type="GO" id="GO:0046820">
    <property type="term" value="F:4-amino-4-deoxychorismate synthase activity"/>
    <property type="evidence" value="ECO:0007669"/>
    <property type="project" value="UniProtKB-EC"/>
</dbReference>
<keyword evidence="4" id="KW-1185">Reference proteome</keyword>
<evidence type="ECO:0000313" key="4">
    <source>
        <dbReference type="Proteomes" id="UP000001929"/>
    </source>
</evidence>
<dbReference type="PRINTS" id="PR00095">
    <property type="entry name" value="ANTSNTHASEI"/>
</dbReference>
<dbReference type="InterPro" id="IPR019999">
    <property type="entry name" value="Anth_synth_I-like"/>
</dbReference>
<dbReference type="STRING" id="269796.Rru_A1132"/>
<proteinExistence type="predicted"/>
<dbReference type="AlphaFoldDB" id="Q2RVB2"/>
<feature type="domain" description="Chorismate-utilising enzyme C-terminal" evidence="1">
    <location>
        <begin position="209"/>
        <end position="461"/>
    </location>
</feature>
<dbReference type="InterPro" id="IPR006805">
    <property type="entry name" value="Anth_synth_I_N"/>
</dbReference>
<dbReference type="Gene3D" id="3.60.120.10">
    <property type="entry name" value="Anthranilate synthase"/>
    <property type="match status" value="1"/>
</dbReference>
<evidence type="ECO:0000313" key="3">
    <source>
        <dbReference type="EMBL" id="ABC21933.1"/>
    </source>
</evidence>
<keyword evidence="3" id="KW-0032">Aminotransferase</keyword>
<name>Q2RVB2_RHORT</name>
<reference evidence="3 4" key="1">
    <citation type="journal article" date="2011" name="Stand. Genomic Sci.">
        <title>Complete genome sequence of Rhodospirillum rubrum type strain (S1).</title>
        <authorList>
            <person name="Munk A.C."/>
            <person name="Copeland A."/>
            <person name="Lucas S."/>
            <person name="Lapidus A."/>
            <person name="Del Rio T.G."/>
            <person name="Barry K."/>
            <person name="Detter J.C."/>
            <person name="Hammon N."/>
            <person name="Israni S."/>
            <person name="Pitluck S."/>
            <person name="Brettin T."/>
            <person name="Bruce D."/>
            <person name="Han C."/>
            <person name="Tapia R."/>
            <person name="Gilna P."/>
            <person name="Schmutz J."/>
            <person name="Larimer F."/>
            <person name="Land M."/>
            <person name="Kyrpides N.C."/>
            <person name="Mavromatis K."/>
            <person name="Richardson P."/>
            <person name="Rohde M."/>
            <person name="Goker M."/>
            <person name="Klenk H.P."/>
            <person name="Zhang Y."/>
            <person name="Roberts G.P."/>
            <person name="Reslewic S."/>
            <person name="Schwartz D.C."/>
        </authorList>
    </citation>
    <scope>NUCLEOTIDE SEQUENCE [LARGE SCALE GENOMIC DNA]</scope>
    <source>
        <strain evidence="4">ATCC 11170 / ATH 1.1.1 / DSM 467 / LMG 4362 / NCIMB 8255 / S1</strain>
    </source>
</reference>
<dbReference type="KEGG" id="rru:Rru_A1132"/>
<dbReference type="PANTHER" id="PTHR11236:SF50">
    <property type="entry name" value="AMINODEOXYCHORISMATE SYNTHASE COMPONENT 1"/>
    <property type="match status" value="1"/>
</dbReference>
<dbReference type="InterPro" id="IPR015890">
    <property type="entry name" value="Chorismate_C"/>
</dbReference>
<dbReference type="HOGENOM" id="CLU_006493_7_2_5"/>
<dbReference type="PhylomeDB" id="Q2RVB2"/>
<evidence type="ECO:0000259" key="2">
    <source>
        <dbReference type="Pfam" id="PF04715"/>
    </source>
</evidence>
<feature type="domain" description="Anthranilate synthase component I N-terminal" evidence="2">
    <location>
        <begin position="12"/>
        <end position="149"/>
    </location>
</feature>
<dbReference type="EnsemblBacteria" id="ABC21933">
    <property type="protein sequence ID" value="ABC21933"/>
    <property type="gene ID" value="Rru_A1132"/>
</dbReference>
<gene>
    <name evidence="3" type="ordered locus">Rru_A1132</name>
</gene>
<protein>
    <submittedName>
        <fullName evidence="3">Aminodeoxychorismate synthase, subunit I</fullName>
        <ecNumber evidence="3">2.6.1.85</ecNumber>
    </submittedName>
</protein>
<dbReference type="SUPFAM" id="SSF56322">
    <property type="entry name" value="ADC synthase"/>
    <property type="match status" value="1"/>
</dbReference>
<dbReference type="EC" id="2.6.1.85" evidence="3"/>
<dbReference type="InterPro" id="IPR005801">
    <property type="entry name" value="ADC_synthase"/>
</dbReference>
<keyword evidence="3" id="KW-0808">Transferase</keyword>
<dbReference type="Proteomes" id="UP000001929">
    <property type="component" value="Chromosome"/>
</dbReference>
<dbReference type="PANTHER" id="PTHR11236">
    <property type="entry name" value="AMINOBENZOATE/ANTHRANILATE SYNTHASE"/>
    <property type="match status" value="1"/>
</dbReference>
<dbReference type="EMBL" id="CP000230">
    <property type="protein sequence ID" value="ABC21933.1"/>
    <property type="molecule type" value="Genomic_DNA"/>
</dbReference>
<dbReference type="Pfam" id="PF04715">
    <property type="entry name" value="Anth_synt_I_N"/>
    <property type="match status" value="1"/>
</dbReference>
<dbReference type="PATRIC" id="fig|269796.9.peg.1192"/>
<dbReference type="eggNOG" id="COG0147">
    <property type="taxonomic scope" value="Bacteria"/>
</dbReference>